<reference evidence="1" key="1">
    <citation type="journal article" date="2015" name="Nature">
        <title>Complex archaea that bridge the gap between prokaryotes and eukaryotes.</title>
        <authorList>
            <person name="Spang A."/>
            <person name="Saw J.H."/>
            <person name="Jorgensen S.L."/>
            <person name="Zaremba-Niedzwiedzka K."/>
            <person name="Martijn J."/>
            <person name="Lind A.E."/>
            <person name="van Eijk R."/>
            <person name="Schleper C."/>
            <person name="Guy L."/>
            <person name="Ettema T.J."/>
        </authorList>
    </citation>
    <scope>NUCLEOTIDE SEQUENCE</scope>
</reference>
<comment type="caution">
    <text evidence="1">The sequence shown here is derived from an EMBL/GenBank/DDBJ whole genome shotgun (WGS) entry which is preliminary data.</text>
</comment>
<evidence type="ECO:0000313" key="1">
    <source>
        <dbReference type="EMBL" id="KKN15673.1"/>
    </source>
</evidence>
<organism evidence="1">
    <name type="scientific">marine sediment metagenome</name>
    <dbReference type="NCBI Taxonomy" id="412755"/>
    <lineage>
        <taxon>unclassified sequences</taxon>
        <taxon>metagenomes</taxon>
        <taxon>ecological metagenomes</taxon>
    </lineage>
</organism>
<protein>
    <submittedName>
        <fullName evidence="1">Uncharacterized protein</fullName>
    </submittedName>
</protein>
<gene>
    <name evidence="1" type="ORF">LCGC14_0983600</name>
</gene>
<dbReference type="EMBL" id="LAZR01003689">
    <property type="protein sequence ID" value="KKN15673.1"/>
    <property type="molecule type" value="Genomic_DNA"/>
</dbReference>
<proteinExistence type="predicted"/>
<sequence length="284" mass="30835">MAYNTGTTPTLAQLITAKFVPEMYAKEVLETTKSNLVVAPNVNTTYRSNLSKGSVVNIGVMAAVSTNEVTPGTEPSGQNALGTPVSITIDKWKEATIEISDIMQIEDIVGYLSDAAKEAAYAIVKDVDTALGALFQTLQSSSVYGADGQTFTDDIVIAIQETLDEGDVPAERVVIIDPSNRADIFKIDKFVRTDYQREPVVATGRIGMMYGMPVLITNNLTAATTGNYGVIIHKDAIGLVIQNGPRTVLDDQRRKFRTMIFTDIIYGLGVLRTAFGQSFYTRKS</sequence>
<dbReference type="Pfam" id="PF25209">
    <property type="entry name" value="Phage_capsid_4"/>
    <property type="match status" value="1"/>
</dbReference>
<accession>A0A0F9REG6</accession>
<name>A0A0F9REG6_9ZZZZ</name>
<dbReference type="AlphaFoldDB" id="A0A0F9REG6"/>